<protein>
    <submittedName>
        <fullName evidence="2">LOW QUALITY PROTEIN: uncharacterized protein LOC113044606</fullName>
    </submittedName>
</protein>
<evidence type="ECO:0000313" key="2">
    <source>
        <dbReference type="RefSeq" id="XP_074415912.1"/>
    </source>
</evidence>
<organism evidence="1 2">
    <name type="scientific">Carassius auratus</name>
    <name type="common">Goldfish</name>
    <dbReference type="NCBI Taxonomy" id="7957"/>
    <lineage>
        <taxon>Eukaryota</taxon>
        <taxon>Metazoa</taxon>
        <taxon>Chordata</taxon>
        <taxon>Craniata</taxon>
        <taxon>Vertebrata</taxon>
        <taxon>Euteleostomi</taxon>
        <taxon>Actinopterygii</taxon>
        <taxon>Neopterygii</taxon>
        <taxon>Teleostei</taxon>
        <taxon>Ostariophysi</taxon>
        <taxon>Cypriniformes</taxon>
        <taxon>Cyprinidae</taxon>
        <taxon>Cyprininae</taxon>
        <taxon>Carassius</taxon>
    </lineage>
</organism>
<gene>
    <name evidence="2" type="primary">LOC113044606</name>
</gene>
<accession>A0AC58RKF7</accession>
<reference evidence="2" key="1">
    <citation type="submission" date="2025-08" db="UniProtKB">
        <authorList>
            <consortium name="RefSeq"/>
        </authorList>
    </citation>
    <scope>IDENTIFICATION</scope>
    <source>
        <strain evidence="2">Wakin</strain>
        <tissue evidence="2">Muscle</tissue>
    </source>
</reference>
<sequence>MFRILLLLFAVAGLHARPLHRFPNGKLKQIGPQMVQDEHRDSSVLKHVNNDVKPPVPAEFCRQGTEPSRRFLMDLNTGMLKRGAGETNRKGSGLDEFKQGTEKQLHTQQELRMRPMMRSQYSAQSEKHEQRAIPAEVYRKGTEPSRNVLVDLNTGLLKEHMNKLDRRVVGSAKLEVVSEHEDIRSQDSSEHKENHKAVPVESRRQGTEPSRRILIDPSTGMPKEELTEMNRRVSGFYNPAPIGKRQGTEPSRRFLMDMDSGMLKHVVGEMNRRVSGFYNPPPYEMRKGTQNSHATLVDPRTGQLLASLKELQRSTSPLDEFRQGTEYHPYVLQELRVCTLQKQCNEPSRNLLMDMNAGLLKTHRNGMDRRVGGSAKWEVVSEHEDIRSQDSSENHKAVPVESRRQGTEPSRRILIDPSTGMPKEELTEMNRRVSGFYNPAPIGKRQGTEPSRRFLMDMDSGMLKHVVGEMNRRVSGFYNPPPYEMRKGTQNSHATLVDPRTGQLLASLKELQRSTSPLDEFRQGTEYQPYVLQELRVCTLQKQCSEPSRNLLMDMNAGLLKTHRNGMDRRVGGSAKWEVVSEHEDIRSQDSSENHKAVPVESRRQGTEPSRRILIDPSTGMPKEELTEMNRRVSGFYNPAPIGKRQGTEPSRRFLMDMDSGMLKHVVGEMNRRVSGFYNPPPYEMRKGTQNSHATLVDPRTGQLLASLKELQRSTSPLDEFRQGTEYQPYVLQELRVCTLQKQCNEPSRNVLMDMNAGLLKEHKNEMDSSEHKENHKVVPVEIRRQGTEPSRRFLMDMDSGMLKRVVGEMNRRVSGFYNPPPYEMRKGTQNSRTTLVDPRTGLVLPSLKELQRSTAPLDEFRQGTEYQPYTLLKLKMMHHIVKPKYRA</sequence>
<evidence type="ECO:0000313" key="1">
    <source>
        <dbReference type="Proteomes" id="UP000515129"/>
    </source>
</evidence>
<dbReference type="Proteomes" id="UP000515129">
    <property type="component" value="Chromosome 26"/>
</dbReference>
<name>A0AC58RKF7_CARAU</name>
<dbReference type="RefSeq" id="XP_074415912.1">
    <property type="nucleotide sequence ID" value="XM_074559811.1"/>
</dbReference>
<proteinExistence type="predicted"/>
<keyword evidence="1" id="KW-1185">Reference proteome</keyword>